<name>A0A381ZFB1_9ZZZZ</name>
<dbReference type="FunFam" id="3.40.50.10440:FF:000001">
    <property type="entry name" value="Dihydroxyacetone kinase, DhaK subunit"/>
    <property type="match status" value="1"/>
</dbReference>
<organism evidence="6">
    <name type="scientific">marine metagenome</name>
    <dbReference type="NCBI Taxonomy" id="408172"/>
    <lineage>
        <taxon>unclassified sequences</taxon>
        <taxon>metagenomes</taxon>
        <taxon>ecological metagenomes</taxon>
    </lineage>
</organism>
<evidence type="ECO:0000256" key="3">
    <source>
        <dbReference type="ARBA" id="ARBA00022777"/>
    </source>
</evidence>
<evidence type="ECO:0000256" key="2">
    <source>
        <dbReference type="ARBA" id="ARBA00022741"/>
    </source>
</evidence>
<protein>
    <recommendedName>
        <fullName evidence="5">DhaK domain-containing protein</fullName>
    </recommendedName>
</protein>
<gene>
    <name evidence="6" type="ORF">METZ01_LOCUS140753</name>
</gene>
<dbReference type="PANTHER" id="PTHR28629">
    <property type="entry name" value="TRIOKINASE/FMN CYCLASE"/>
    <property type="match status" value="1"/>
</dbReference>
<dbReference type="GO" id="GO:0005829">
    <property type="term" value="C:cytosol"/>
    <property type="evidence" value="ECO:0007669"/>
    <property type="project" value="TreeGrafter"/>
</dbReference>
<dbReference type="Pfam" id="PF02733">
    <property type="entry name" value="Dak1"/>
    <property type="match status" value="1"/>
</dbReference>
<evidence type="ECO:0000313" key="6">
    <source>
        <dbReference type="EMBL" id="SVA87899.1"/>
    </source>
</evidence>
<dbReference type="SUPFAM" id="SSF82549">
    <property type="entry name" value="DAK1/DegV-like"/>
    <property type="match status" value="1"/>
</dbReference>
<reference evidence="6" key="1">
    <citation type="submission" date="2018-05" db="EMBL/GenBank/DDBJ databases">
        <authorList>
            <person name="Lanie J.A."/>
            <person name="Ng W.-L."/>
            <person name="Kazmierczak K.M."/>
            <person name="Andrzejewski T.M."/>
            <person name="Davidsen T.M."/>
            <person name="Wayne K.J."/>
            <person name="Tettelin H."/>
            <person name="Glass J.I."/>
            <person name="Rusch D."/>
            <person name="Podicherti R."/>
            <person name="Tsui H.-C.T."/>
            <person name="Winkler M.E."/>
        </authorList>
    </citation>
    <scope>NUCLEOTIDE SEQUENCE</scope>
</reference>
<dbReference type="GO" id="GO:0019563">
    <property type="term" value="P:glycerol catabolic process"/>
    <property type="evidence" value="ECO:0007669"/>
    <property type="project" value="TreeGrafter"/>
</dbReference>
<keyword evidence="4" id="KW-0067">ATP-binding</keyword>
<dbReference type="PANTHER" id="PTHR28629:SF4">
    <property type="entry name" value="TRIOKINASE_FMN CYCLASE"/>
    <property type="match status" value="1"/>
</dbReference>
<keyword evidence="3" id="KW-0418">Kinase</keyword>
<dbReference type="FunFam" id="3.30.1180.20:FF:000001">
    <property type="entry name" value="Dihydroxyacetone kinase 1"/>
    <property type="match status" value="1"/>
</dbReference>
<feature type="domain" description="DhaK" evidence="5">
    <location>
        <begin position="7"/>
        <end position="329"/>
    </location>
</feature>
<evidence type="ECO:0000256" key="1">
    <source>
        <dbReference type="ARBA" id="ARBA00022679"/>
    </source>
</evidence>
<dbReference type="InterPro" id="IPR050861">
    <property type="entry name" value="Dihydroxyacetone_Kinase"/>
</dbReference>
<accession>A0A381ZFB1</accession>
<proteinExistence type="predicted"/>
<dbReference type="Gene3D" id="3.40.50.10440">
    <property type="entry name" value="Dihydroxyacetone kinase, domain 1"/>
    <property type="match status" value="1"/>
</dbReference>
<dbReference type="AlphaFoldDB" id="A0A381ZFB1"/>
<evidence type="ECO:0000256" key="4">
    <source>
        <dbReference type="ARBA" id="ARBA00022840"/>
    </source>
</evidence>
<dbReference type="GO" id="GO:0005524">
    <property type="term" value="F:ATP binding"/>
    <property type="evidence" value="ECO:0007669"/>
    <property type="project" value="UniProtKB-KW"/>
</dbReference>
<dbReference type="Gene3D" id="3.30.1180.20">
    <property type="entry name" value="Dihydroxyacetone kinase, domain 2"/>
    <property type="match status" value="1"/>
</dbReference>
<sequence length="331" mass="35680">VKKIINNPSNFVEESIDGLIKSHPDVYALAKDNNRVITRTKKASNKVGIVTGGGSGHLPVFTGYVGKGFLDACAIGSVFASPSVEQMASAIRNADNGNGVLCVLGNYGGDVMNFEMACETVGSEGIKTKTVIVADDIASASEEEKLKRRGIAGMIFVFKIAGAIAETGASLDDVFKTTIEANSNIRTLGVALSPCILPEAGKPTFEINDDEIEIGMGIHGEPGIKREKLKPADAIVDDLFDRIIKDAKLKDKDEVSIMINSLGATPLEELYIVSKRVNENLSKMNIQNKKSYVGRYATSMEMAGMSITILKLSENLKKYLFSQSECPFWTN</sequence>
<dbReference type="PROSITE" id="PS51481">
    <property type="entry name" value="DHAK"/>
    <property type="match status" value="1"/>
</dbReference>
<keyword evidence="2" id="KW-0547">Nucleotide-binding</keyword>
<dbReference type="InterPro" id="IPR004006">
    <property type="entry name" value="DhaK_dom"/>
</dbReference>
<dbReference type="GO" id="GO:0004371">
    <property type="term" value="F:glycerone kinase activity"/>
    <property type="evidence" value="ECO:0007669"/>
    <property type="project" value="InterPro"/>
</dbReference>
<keyword evidence="1" id="KW-0808">Transferase</keyword>
<feature type="non-terminal residue" evidence="6">
    <location>
        <position position="1"/>
    </location>
</feature>
<dbReference type="EMBL" id="UINC01021088">
    <property type="protein sequence ID" value="SVA87899.1"/>
    <property type="molecule type" value="Genomic_DNA"/>
</dbReference>
<evidence type="ECO:0000259" key="5">
    <source>
        <dbReference type="PROSITE" id="PS51481"/>
    </source>
</evidence>